<dbReference type="Gene3D" id="3.40.50.1820">
    <property type="entry name" value="alpha/beta hydrolase"/>
    <property type="match status" value="1"/>
</dbReference>
<dbReference type="Proteomes" id="UP000700596">
    <property type="component" value="Unassembled WGS sequence"/>
</dbReference>
<dbReference type="OrthoDB" id="425534at2759"/>
<reference evidence="5" key="1">
    <citation type="journal article" date="2021" name="Nat. Commun.">
        <title>Genetic determinants of endophytism in the Arabidopsis root mycobiome.</title>
        <authorList>
            <person name="Mesny F."/>
            <person name="Miyauchi S."/>
            <person name="Thiergart T."/>
            <person name="Pickel B."/>
            <person name="Atanasova L."/>
            <person name="Karlsson M."/>
            <person name="Huettel B."/>
            <person name="Barry K.W."/>
            <person name="Haridas S."/>
            <person name="Chen C."/>
            <person name="Bauer D."/>
            <person name="Andreopoulos W."/>
            <person name="Pangilinan J."/>
            <person name="LaButti K."/>
            <person name="Riley R."/>
            <person name="Lipzen A."/>
            <person name="Clum A."/>
            <person name="Drula E."/>
            <person name="Henrissat B."/>
            <person name="Kohler A."/>
            <person name="Grigoriev I.V."/>
            <person name="Martin F.M."/>
            <person name="Hacquard S."/>
        </authorList>
    </citation>
    <scope>NUCLEOTIDE SEQUENCE</scope>
    <source>
        <strain evidence="5">MPI-CAGE-CH-0243</strain>
    </source>
</reference>
<dbReference type="InterPro" id="IPR051601">
    <property type="entry name" value="Serine_prot/Carboxylest_S33"/>
</dbReference>
<dbReference type="GO" id="GO:0016787">
    <property type="term" value="F:hydrolase activity"/>
    <property type="evidence" value="ECO:0007669"/>
    <property type="project" value="UniProtKB-KW"/>
</dbReference>
<protein>
    <submittedName>
        <fullName evidence="5">Alpha/Beta hydrolase protein</fullName>
    </submittedName>
</protein>
<proteinExistence type="inferred from homology"/>
<gene>
    <name evidence="5" type="ORF">B0J11DRAFT_424403</name>
</gene>
<name>A0A9P9EJ04_9PLEO</name>
<accession>A0A9P9EJ04</accession>
<dbReference type="SUPFAM" id="SSF53474">
    <property type="entry name" value="alpha/beta-Hydrolases"/>
    <property type="match status" value="1"/>
</dbReference>
<evidence type="ECO:0000313" key="5">
    <source>
        <dbReference type="EMBL" id="KAH7137969.1"/>
    </source>
</evidence>
<evidence type="ECO:0000313" key="6">
    <source>
        <dbReference type="Proteomes" id="UP000700596"/>
    </source>
</evidence>
<comment type="similarity">
    <text evidence="1">Belongs to the peptidase S33 family.</text>
</comment>
<keyword evidence="6" id="KW-1185">Reference proteome</keyword>
<organism evidence="5 6">
    <name type="scientific">Dendryphion nanum</name>
    <dbReference type="NCBI Taxonomy" id="256645"/>
    <lineage>
        <taxon>Eukaryota</taxon>
        <taxon>Fungi</taxon>
        <taxon>Dikarya</taxon>
        <taxon>Ascomycota</taxon>
        <taxon>Pezizomycotina</taxon>
        <taxon>Dothideomycetes</taxon>
        <taxon>Pleosporomycetidae</taxon>
        <taxon>Pleosporales</taxon>
        <taxon>Torulaceae</taxon>
        <taxon>Dendryphion</taxon>
    </lineage>
</organism>
<keyword evidence="2 5" id="KW-0378">Hydrolase</keyword>
<evidence type="ECO:0000256" key="2">
    <source>
        <dbReference type="ARBA" id="ARBA00022801"/>
    </source>
</evidence>
<dbReference type="PANTHER" id="PTHR43248:SF30">
    <property type="entry name" value="AB HYDROLASE-1 DOMAIN-CONTAINING PROTEIN"/>
    <property type="match status" value="1"/>
</dbReference>
<dbReference type="AlphaFoldDB" id="A0A9P9EJ04"/>
<dbReference type="Pfam" id="PF00561">
    <property type="entry name" value="Abhydrolase_1"/>
    <property type="match status" value="1"/>
</dbReference>
<dbReference type="PANTHER" id="PTHR43248">
    <property type="entry name" value="2-SUCCINYL-6-HYDROXY-2,4-CYCLOHEXADIENE-1-CARBOXYLATE SYNTHASE"/>
    <property type="match status" value="1"/>
</dbReference>
<dbReference type="InterPro" id="IPR029058">
    <property type="entry name" value="AB_hydrolase_fold"/>
</dbReference>
<sequence length="444" mass="47954">MECGTLSVPIDWDDPKGQHFNLGITRLPAQGNKTDKIGSLFINPGGPGAPSSQLVKWVADNAKAVSDLVNVFDIIGLDPRGTGLSNQIKCNQTIYAERVSIFPKTQEEYDKLVDKSKRWGKSCLELTGPLLQHVDTISAAKDHEAVRIALGNEPLNFLGLSYGSQLGAQYAALFPSQIRTLVLDGIVQHSQSEASNILTETTSYALSLSHFFTWASKSNLSALSTQPQSLLNFWETLLTNASQTPIPAKSCKGTLCARDVTAEEILFNVQPKLSSTEKWPALAAALYNASRGDASTLSTRFDDAEIPTGIAIGCLDWTHDSSLTLSSLRAKKQMADSYSPLTLGASQSWTAQHACIGWPIPVKNPPQKLDVQTDATILMVASTADPSTGYAWAVGMMEEIGNKVLVTRRGEGHTSTLARGRTREVVFEYLITGKAPGEGMVLDD</sequence>
<dbReference type="InterPro" id="IPR000073">
    <property type="entry name" value="AB_hydrolase_1"/>
</dbReference>
<dbReference type="EMBL" id="JAGMWT010000001">
    <property type="protein sequence ID" value="KAH7137969.1"/>
    <property type="molecule type" value="Genomic_DNA"/>
</dbReference>
<feature type="domain" description="AB hydrolase-1" evidence="3">
    <location>
        <begin position="40"/>
        <end position="191"/>
    </location>
</feature>
<dbReference type="Pfam" id="PF08386">
    <property type="entry name" value="Abhydrolase_4"/>
    <property type="match status" value="1"/>
</dbReference>
<evidence type="ECO:0000259" key="3">
    <source>
        <dbReference type="Pfam" id="PF00561"/>
    </source>
</evidence>
<evidence type="ECO:0000256" key="1">
    <source>
        <dbReference type="ARBA" id="ARBA00010088"/>
    </source>
</evidence>
<dbReference type="InterPro" id="IPR013595">
    <property type="entry name" value="Pept_S33_TAP-like_C"/>
</dbReference>
<feature type="domain" description="Peptidase S33 tripeptidyl aminopeptidase-like C-terminal" evidence="4">
    <location>
        <begin position="344"/>
        <end position="439"/>
    </location>
</feature>
<comment type="caution">
    <text evidence="5">The sequence shown here is derived from an EMBL/GenBank/DDBJ whole genome shotgun (WGS) entry which is preliminary data.</text>
</comment>
<evidence type="ECO:0000259" key="4">
    <source>
        <dbReference type="Pfam" id="PF08386"/>
    </source>
</evidence>